<dbReference type="SMART" id="SM01321">
    <property type="entry name" value="Y1_Tnp"/>
    <property type="match status" value="1"/>
</dbReference>
<dbReference type="PANTHER" id="PTHR34322:SF2">
    <property type="entry name" value="TRANSPOSASE IS200-LIKE DOMAIN-CONTAINING PROTEIN"/>
    <property type="match status" value="1"/>
</dbReference>
<dbReference type="SUPFAM" id="SSF143422">
    <property type="entry name" value="Transposase IS200-like"/>
    <property type="match status" value="1"/>
</dbReference>
<organism evidence="2 3">
    <name type="scientific">Candidatus Berkelbacteria bacterium Licking1014_85</name>
    <dbReference type="NCBI Taxonomy" id="2017148"/>
    <lineage>
        <taxon>Bacteria</taxon>
        <taxon>Candidatus Berkelbacteria</taxon>
    </lineage>
</organism>
<dbReference type="InterPro" id="IPR002686">
    <property type="entry name" value="Transposase_17"/>
</dbReference>
<dbReference type="EMBL" id="VMGI01000080">
    <property type="protein sequence ID" value="TSC92219.1"/>
    <property type="molecule type" value="Genomic_DNA"/>
</dbReference>
<dbReference type="InterPro" id="IPR036515">
    <property type="entry name" value="Transposase_17_sf"/>
</dbReference>
<feature type="domain" description="Transposase IS200-like" evidence="1">
    <location>
        <begin position="9"/>
        <end position="124"/>
    </location>
</feature>
<dbReference type="Proteomes" id="UP000315589">
    <property type="component" value="Unassembled WGS sequence"/>
</dbReference>
<protein>
    <submittedName>
        <fullName evidence="2">Putative transposase</fullName>
    </submittedName>
</protein>
<evidence type="ECO:0000313" key="2">
    <source>
        <dbReference type="EMBL" id="TSC92219.1"/>
    </source>
</evidence>
<gene>
    <name evidence="2" type="ORF">CEN91_530</name>
</gene>
<proteinExistence type="predicted"/>
<comment type="caution">
    <text evidence="2">The sequence shown here is derived from an EMBL/GenBank/DDBJ whole genome shotgun (WGS) entry which is preliminary data.</text>
</comment>
<dbReference type="Pfam" id="PF01797">
    <property type="entry name" value="Y1_Tnp"/>
    <property type="match status" value="1"/>
</dbReference>
<reference evidence="2 3" key="1">
    <citation type="submission" date="2017-07" db="EMBL/GenBank/DDBJ databases">
        <title>Mechanisms for carbon and nitrogen cycling indicate functional differentiation within the Candidate Phyla Radiation.</title>
        <authorList>
            <person name="Danczak R.E."/>
            <person name="Johnston M.D."/>
            <person name="Kenah C."/>
            <person name="Slattery M."/>
            <person name="Wrighton K.C."/>
            <person name="Wilkins M.J."/>
        </authorList>
    </citation>
    <scope>NUCLEOTIDE SEQUENCE [LARGE SCALE GENOMIC DNA]</scope>
    <source>
        <strain evidence="2">Licking1014_85</strain>
    </source>
</reference>
<dbReference type="GO" id="GO:0004803">
    <property type="term" value="F:transposase activity"/>
    <property type="evidence" value="ECO:0007669"/>
    <property type="project" value="InterPro"/>
</dbReference>
<evidence type="ECO:0000259" key="1">
    <source>
        <dbReference type="SMART" id="SM01321"/>
    </source>
</evidence>
<sequence length="212" mass="25813">MPRPPRLLLSKSYYHIMTRGNNKNIVFRKEADFQYYLYLISRYKPEHLFDLYHYCLMPNHVHLLIRTKNALSFSIFMKKINLAYVHYYKNHYGWIGHFWQGRYKSQPVGKDEYFIQCGKYIELNAVRAELAEKPEDYKFSSYCYYAYGESNKLITKDMFYDELGKNDTERQLTYRDLIVSEFIPKKKVEKIWADKSQTHNEKQKIKYNLKNR</sequence>
<evidence type="ECO:0000313" key="3">
    <source>
        <dbReference type="Proteomes" id="UP000315589"/>
    </source>
</evidence>
<dbReference type="AlphaFoldDB" id="A0A554LHR8"/>
<accession>A0A554LHR8</accession>
<dbReference type="GO" id="GO:0003677">
    <property type="term" value="F:DNA binding"/>
    <property type="evidence" value="ECO:0007669"/>
    <property type="project" value="InterPro"/>
</dbReference>
<name>A0A554LHR8_9BACT</name>
<dbReference type="PANTHER" id="PTHR34322">
    <property type="entry name" value="TRANSPOSASE, Y1_TNP DOMAIN-CONTAINING"/>
    <property type="match status" value="1"/>
</dbReference>
<dbReference type="GO" id="GO:0006313">
    <property type="term" value="P:DNA transposition"/>
    <property type="evidence" value="ECO:0007669"/>
    <property type="project" value="InterPro"/>
</dbReference>
<dbReference type="Gene3D" id="3.30.70.1290">
    <property type="entry name" value="Transposase IS200-like"/>
    <property type="match status" value="1"/>
</dbReference>